<evidence type="ECO:0000313" key="6">
    <source>
        <dbReference type="EMBL" id="UTT62814.1"/>
    </source>
</evidence>
<evidence type="ECO:0000259" key="5">
    <source>
        <dbReference type="Pfam" id="PF00296"/>
    </source>
</evidence>
<accession>A0ABY5FWX8</accession>
<dbReference type="InterPro" id="IPR036661">
    <property type="entry name" value="Luciferase-like_sf"/>
</dbReference>
<dbReference type="InterPro" id="IPR011251">
    <property type="entry name" value="Luciferase-like_dom"/>
</dbReference>
<dbReference type="PANTHER" id="PTHR42847">
    <property type="entry name" value="ALKANESULFONATE MONOOXYGENASE"/>
    <property type="match status" value="1"/>
</dbReference>
<keyword evidence="1" id="KW-0285">Flavoprotein</keyword>
<dbReference type="EMBL" id="CP101497">
    <property type="protein sequence ID" value="UTT62814.1"/>
    <property type="molecule type" value="Genomic_DNA"/>
</dbReference>
<proteinExistence type="predicted"/>
<name>A0ABY5FWX8_9MICO</name>
<dbReference type="SUPFAM" id="SSF51679">
    <property type="entry name" value="Bacterial luciferase-like"/>
    <property type="match status" value="1"/>
</dbReference>
<dbReference type="InterPro" id="IPR050172">
    <property type="entry name" value="SsuD_RutA_monooxygenase"/>
</dbReference>
<feature type="domain" description="Luciferase-like" evidence="5">
    <location>
        <begin position="1"/>
        <end position="296"/>
    </location>
</feature>
<evidence type="ECO:0000256" key="2">
    <source>
        <dbReference type="ARBA" id="ARBA00022643"/>
    </source>
</evidence>
<organism evidence="6 7">
    <name type="scientific">Microcella humidisoli</name>
    <dbReference type="NCBI Taxonomy" id="2963406"/>
    <lineage>
        <taxon>Bacteria</taxon>
        <taxon>Bacillati</taxon>
        <taxon>Actinomycetota</taxon>
        <taxon>Actinomycetes</taxon>
        <taxon>Micrococcales</taxon>
        <taxon>Microbacteriaceae</taxon>
        <taxon>Microcella</taxon>
    </lineage>
</organism>
<evidence type="ECO:0000256" key="4">
    <source>
        <dbReference type="ARBA" id="ARBA00023033"/>
    </source>
</evidence>
<keyword evidence="7" id="KW-1185">Reference proteome</keyword>
<dbReference type="Proteomes" id="UP001060039">
    <property type="component" value="Chromosome"/>
</dbReference>
<evidence type="ECO:0000256" key="3">
    <source>
        <dbReference type="ARBA" id="ARBA00023002"/>
    </source>
</evidence>
<reference evidence="6" key="1">
    <citation type="submission" date="2022-07" db="EMBL/GenBank/DDBJ databases">
        <title>Taxonomic analysis of Microcella humidisoli nov. sp., isolated from riverside soil.</title>
        <authorList>
            <person name="Molina K.M."/>
            <person name="Kim S.B."/>
        </authorList>
    </citation>
    <scope>NUCLEOTIDE SEQUENCE</scope>
    <source>
        <strain evidence="6">MMS21-STM10</strain>
    </source>
</reference>
<gene>
    <name evidence="6" type="ORF">NNL39_01480</name>
</gene>
<evidence type="ECO:0000256" key="1">
    <source>
        <dbReference type="ARBA" id="ARBA00022630"/>
    </source>
</evidence>
<keyword evidence="2" id="KW-0288">FMN</keyword>
<dbReference type="PANTHER" id="PTHR42847:SF4">
    <property type="entry name" value="ALKANESULFONATE MONOOXYGENASE-RELATED"/>
    <property type="match status" value="1"/>
</dbReference>
<dbReference type="Gene3D" id="3.20.20.30">
    <property type="entry name" value="Luciferase-like domain"/>
    <property type="match status" value="1"/>
</dbReference>
<evidence type="ECO:0000313" key="7">
    <source>
        <dbReference type="Proteomes" id="UP001060039"/>
    </source>
</evidence>
<sequence length="324" mass="36046">MKFGLLLPHFGEHASKDKLLEGSILAEKMGFDSVWVRDHLVFEPHGEMEKPNRTFYDAMITLTAIGAVTEKIELGTGSLIPFRHPLVTALMAGTMTQLVGDRLILGFGAGTFDHEFEAIGWGDLDRVEAVRSNAEILKRVFTENDVTYDDGIFSFENVTIEPKPVGGRIPFWYCGATPRSARLAVEYADGWMPGRISMATLEKRIATMTELSAEAGRSLPTIAVIPPTSIESTREEALKHVNIPGLLAWANKAKFAVKPPSGTFETVDDLEGQLILGNPEQAVEQLKKFESVGVEHLVFDFRFKFDKYFEQIELLGTEVLPKMR</sequence>
<dbReference type="RefSeq" id="WP_255159946.1">
    <property type="nucleotide sequence ID" value="NZ_CP101497.1"/>
</dbReference>
<keyword evidence="4" id="KW-0503">Monooxygenase</keyword>
<protein>
    <submittedName>
        <fullName evidence="6">LLM class flavin-dependent oxidoreductase</fullName>
    </submittedName>
</protein>
<keyword evidence="3" id="KW-0560">Oxidoreductase</keyword>
<dbReference type="Pfam" id="PF00296">
    <property type="entry name" value="Bac_luciferase"/>
    <property type="match status" value="1"/>
</dbReference>